<evidence type="ECO:0000256" key="3">
    <source>
        <dbReference type="ARBA" id="ARBA00022676"/>
    </source>
</evidence>
<accession>A0ABQ3YE16</accession>
<feature type="region of interest" description="Disordered" evidence="8">
    <location>
        <begin position="653"/>
        <end position="680"/>
    </location>
</feature>
<keyword evidence="6 9" id="KW-1133">Transmembrane helix</keyword>
<evidence type="ECO:0000256" key="4">
    <source>
        <dbReference type="ARBA" id="ARBA00022679"/>
    </source>
</evidence>
<evidence type="ECO:0000313" key="11">
    <source>
        <dbReference type="EMBL" id="GID78249.1"/>
    </source>
</evidence>
<proteinExistence type="predicted"/>
<protein>
    <recommendedName>
        <fullName evidence="10">Glycosyltransferase RgtA/B/C/D-like domain-containing protein</fullName>
    </recommendedName>
</protein>
<dbReference type="Pfam" id="PF13231">
    <property type="entry name" value="PMT_2"/>
    <property type="match status" value="1"/>
</dbReference>
<dbReference type="PANTHER" id="PTHR33908:SF11">
    <property type="entry name" value="MEMBRANE PROTEIN"/>
    <property type="match status" value="1"/>
</dbReference>
<name>A0ABQ3YE16_9ACTN</name>
<feature type="transmembrane region" description="Helical" evidence="9">
    <location>
        <begin position="169"/>
        <end position="199"/>
    </location>
</feature>
<dbReference type="EMBL" id="BOMI01000144">
    <property type="protein sequence ID" value="GID78249.1"/>
    <property type="molecule type" value="Genomic_DNA"/>
</dbReference>
<dbReference type="Proteomes" id="UP000609879">
    <property type="component" value="Unassembled WGS sequence"/>
</dbReference>
<feature type="transmembrane region" description="Helical" evidence="9">
    <location>
        <begin position="146"/>
        <end position="163"/>
    </location>
</feature>
<feature type="transmembrane region" description="Helical" evidence="9">
    <location>
        <begin position="357"/>
        <end position="376"/>
    </location>
</feature>
<evidence type="ECO:0000256" key="2">
    <source>
        <dbReference type="ARBA" id="ARBA00022475"/>
    </source>
</evidence>
<feature type="transmembrane region" description="Helical" evidence="9">
    <location>
        <begin position="90"/>
        <end position="110"/>
    </location>
</feature>
<keyword evidence="7 9" id="KW-0472">Membrane</keyword>
<feature type="transmembrane region" description="Helical" evidence="9">
    <location>
        <begin position="272"/>
        <end position="294"/>
    </location>
</feature>
<evidence type="ECO:0000313" key="12">
    <source>
        <dbReference type="Proteomes" id="UP000609879"/>
    </source>
</evidence>
<evidence type="ECO:0000256" key="9">
    <source>
        <dbReference type="SAM" id="Phobius"/>
    </source>
</evidence>
<sequence length="932" mass="98077">MTARRLVALLTACASVAAVFLLWNLGRSPDTQYDEVVYSRADQAVAQDWSLTWTNRPLFVHPPLSFLAQAAWLRVLGAHDQPLVDVITDTRLLAALVSVVNVVLIALMTYRLAGRGRVVLTLVTAVLAATDPVLLRFGRMAMIEPFALLACLVTLHLAIWLHGRRSRWFVPVVGLAGGLTLLTNEVGIFMVLTPVVYALLSRDRRLVRQCLAALAAALALWSIFVLWAVQLGLLTSFVEVKTVTLQRLLGIVQTTGWNRPGVSLLSGLSEQLGQYVTSYVVLALGAVAAVWLLVRRGGGSARWLLAWLITSYAFGAWTVLLGTLNEQFFVYVVPASLVGTVLMAGSVLAAPRWRAGVAWALLAAVLVLSTGSWARFSATRNDGLARLTRYVAANVPACAALNATGDTERFVQLFPSRPITSYATGPGALSHGVSLFVLSDKDAGMRFGNSSPQLASWVRDHGTRLAAYPSATYRGLELWRVAADPYDATAGVERTAAGDFVVTEGSRCGGHRVVDGPDGAFATGWEALGGKAVAGPPLTGGWRSGEGRQVFAGAVLTTGRGGPVTALPVVAELARRYPATQLPPLAPDPALTDPAIAKAYRGGMDRLLGPAIGPATAMPDGHVRQAFAGGVLERATDSAQVRLAPIGRPVLDAGLVDPPAPARQPDAPPPLPAETESPQPTSVRPFAWTLAGVVALYLVVAVLVVRRRPDRSPPPPPPAPDPGLRELTPVSRRAVLTRVGALAALLAAALTARVVLHEEPATLPALPHAAPVAPGVVRAGQPDEADLVRLHDDYGVRGMIAINGRDDSTLSGDEERAAAESVGIRFVGLRIGDGDALSAEQVASVARLLRDTRAGGDSAATLVLLHDRTGDGPVGLLAAVVRVLDREPLDEVLASAPGLGGEQRASLAHLAAAVTGSGGADNPYAALRVEDR</sequence>
<keyword evidence="3" id="KW-0328">Glycosyltransferase</keyword>
<dbReference type="InterPro" id="IPR029021">
    <property type="entry name" value="Prot-tyrosine_phosphatase-like"/>
</dbReference>
<comment type="subcellular location">
    <subcellularLocation>
        <location evidence="1">Cell membrane</location>
        <topology evidence="1">Multi-pass membrane protein</topology>
    </subcellularLocation>
</comment>
<feature type="transmembrane region" description="Helical" evidence="9">
    <location>
        <begin position="735"/>
        <end position="756"/>
    </location>
</feature>
<organism evidence="11 12">
    <name type="scientific">Paractinoplanes deccanensis</name>
    <dbReference type="NCBI Taxonomy" id="113561"/>
    <lineage>
        <taxon>Bacteria</taxon>
        <taxon>Bacillati</taxon>
        <taxon>Actinomycetota</taxon>
        <taxon>Actinomycetes</taxon>
        <taxon>Micromonosporales</taxon>
        <taxon>Micromonosporaceae</taxon>
        <taxon>Paractinoplanes</taxon>
    </lineage>
</organism>
<evidence type="ECO:0000256" key="8">
    <source>
        <dbReference type="SAM" id="MobiDB-lite"/>
    </source>
</evidence>
<keyword evidence="12" id="KW-1185">Reference proteome</keyword>
<reference evidence="11 12" key="1">
    <citation type="submission" date="2021-01" db="EMBL/GenBank/DDBJ databases">
        <title>Whole genome shotgun sequence of Actinoplanes deccanensis NBRC 13994.</title>
        <authorList>
            <person name="Komaki H."/>
            <person name="Tamura T."/>
        </authorList>
    </citation>
    <scope>NUCLEOTIDE SEQUENCE [LARGE SCALE GENOMIC DNA]</scope>
    <source>
        <strain evidence="11 12">NBRC 13994</strain>
    </source>
</reference>
<feature type="transmembrane region" description="Helical" evidence="9">
    <location>
        <begin position="328"/>
        <end position="350"/>
    </location>
</feature>
<dbReference type="PANTHER" id="PTHR33908">
    <property type="entry name" value="MANNOSYLTRANSFERASE YKCB-RELATED"/>
    <property type="match status" value="1"/>
</dbReference>
<evidence type="ECO:0000259" key="10">
    <source>
        <dbReference type="Pfam" id="PF13231"/>
    </source>
</evidence>
<dbReference type="Gene3D" id="3.90.190.10">
    <property type="entry name" value="Protein tyrosine phosphatase superfamily"/>
    <property type="match status" value="1"/>
</dbReference>
<evidence type="ECO:0000256" key="1">
    <source>
        <dbReference type="ARBA" id="ARBA00004651"/>
    </source>
</evidence>
<dbReference type="InterPro" id="IPR038731">
    <property type="entry name" value="RgtA/B/C-like"/>
</dbReference>
<evidence type="ECO:0000256" key="6">
    <source>
        <dbReference type="ARBA" id="ARBA00022989"/>
    </source>
</evidence>
<feature type="transmembrane region" description="Helical" evidence="9">
    <location>
        <begin position="211"/>
        <end position="229"/>
    </location>
</feature>
<comment type="caution">
    <text evidence="11">The sequence shown here is derived from an EMBL/GenBank/DDBJ whole genome shotgun (WGS) entry which is preliminary data.</text>
</comment>
<feature type="transmembrane region" description="Helical" evidence="9">
    <location>
        <begin position="303"/>
        <end position="322"/>
    </location>
</feature>
<gene>
    <name evidence="11" type="ORF">Ade02nite_68900</name>
</gene>
<feature type="domain" description="Glycosyltransferase RgtA/B/C/D-like" evidence="10">
    <location>
        <begin position="61"/>
        <end position="227"/>
    </location>
</feature>
<evidence type="ECO:0000256" key="7">
    <source>
        <dbReference type="ARBA" id="ARBA00023136"/>
    </source>
</evidence>
<keyword evidence="4" id="KW-0808">Transferase</keyword>
<feature type="compositionally biased region" description="Pro residues" evidence="8">
    <location>
        <begin position="658"/>
        <end position="672"/>
    </location>
</feature>
<feature type="transmembrane region" description="Helical" evidence="9">
    <location>
        <begin position="686"/>
        <end position="705"/>
    </location>
</feature>
<dbReference type="InterPro" id="IPR050297">
    <property type="entry name" value="LipidA_mod_glycosyltrf_83"/>
</dbReference>
<keyword evidence="5 9" id="KW-0812">Transmembrane</keyword>
<evidence type="ECO:0000256" key="5">
    <source>
        <dbReference type="ARBA" id="ARBA00022692"/>
    </source>
</evidence>
<keyword evidence="2" id="KW-1003">Cell membrane</keyword>
<dbReference type="RefSeq" id="WP_203773000.1">
    <property type="nucleotide sequence ID" value="NZ_BAAABO010000028.1"/>
</dbReference>